<dbReference type="InterPro" id="IPR000014">
    <property type="entry name" value="PAS"/>
</dbReference>
<dbReference type="GO" id="GO:0000155">
    <property type="term" value="F:phosphorelay sensor kinase activity"/>
    <property type="evidence" value="ECO:0007669"/>
    <property type="project" value="InterPro"/>
</dbReference>
<organism evidence="18 19">
    <name type="scientific">Synoicihabitans lomoniglobus</name>
    <dbReference type="NCBI Taxonomy" id="2909285"/>
    <lineage>
        <taxon>Bacteria</taxon>
        <taxon>Pseudomonadati</taxon>
        <taxon>Verrucomicrobiota</taxon>
        <taxon>Opitutia</taxon>
        <taxon>Opitutales</taxon>
        <taxon>Opitutaceae</taxon>
        <taxon>Synoicihabitans</taxon>
    </lineage>
</organism>
<keyword evidence="19" id="KW-1185">Reference proteome</keyword>
<evidence type="ECO:0000256" key="1">
    <source>
        <dbReference type="ARBA" id="ARBA00000085"/>
    </source>
</evidence>
<dbReference type="CDD" id="cd00130">
    <property type="entry name" value="PAS"/>
    <property type="match status" value="1"/>
</dbReference>
<dbReference type="SUPFAM" id="SSF47226">
    <property type="entry name" value="Histidine-containing phosphotransfer domain, HPT domain"/>
    <property type="match status" value="1"/>
</dbReference>
<dbReference type="PROSITE" id="PS50113">
    <property type="entry name" value="PAC"/>
    <property type="match status" value="1"/>
</dbReference>
<dbReference type="InterPro" id="IPR011006">
    <property type="entry name" value="CheY-like_superfamily"/>
</dbReference>
<dbReference type="GO" id="GO:0005524">
    <property type="term" value="F:ATP binding"/>
    <property type="evidence" value="ECO:0007669"/>
    <property type="project" value="UniProtKB-KW"/>
</dbReference>
<dbReference type="InterPro" id="IPR035965">
    <property type="entry name" value="PAS-like_dom_sf"/>
</dbReference>
<keyword evidence="5" id="KW-0808">Transferase</keyword>
<dbReference type="SMART" id="SM00448">
    <property type="entry name" value="REC"/>
    <property type="match status" value="1"/>
</dbReference>
<feature type="transmembrane region" description="Helical" evidence="14">
    <location>
        <begin position="159"/>
        <end position="183"/>
    </location>
</feature>
<evidence type="ECO:0000259" key="16">
    <source>
        <dbReference type="PROSITE" id="PS50110"/>
    </source>
</evidence>
<dbReference type="SMART" id="SM00388">
    <property type="entry name" value="HisKA"/>
    <property type="match status" value="1"/>
</dbReference>
<evidence type="ECO:0000256" key="2">
    <source>
        <dbReference type="ARBA" id="ARBA00004370"/>
    </source>
</evidence>
<feature type="modified residue" description="4-aspartylphosphate" evidence="12">
    <location>
        <position position="1105"/>
    </location>
</feature>
<dbReference type="Pfam" id="PF08447">
    <property type="entry name" value="PAS_3"/>
    <property type="match status" value="1"/>
</dbReference>
<name>A0AAE9ZY87_9BACT</name>
<feature type="domain" description="PAC" evidence="17">
    <location>
        <begin position="612"/>
        <end position="664"/>
    </location>
</feature>
<evidence type="ECO:0000256" key="8">
    <source>
        <dbReference type="ARBA" id="ARBA00022777"/>
    </source>
</evidence>
<dbReference type="Proteomes" id="UP001218638">
    <property type="component" value="Chromosome"/>
</dbReference>
<dbReference type="PROSITE" id="PS50110">
    <property type="entry name" value="RESPONSE_REGULATORY"/>
    <property type="match status" value="1"/>
</dbReference>
<dbReference type="SUPFAM" id="SSF55785">
    <property type="entry name" value="PYP-like sensor domain (PAS domain)"/>
    <property type="match status" value="1"/>
</dbReference>
<dbReference type="InterPro" id="IPR036890">
    <property type="entry name" value="HATPase_C_sf"/>
</dbReference>
<dbReference type="NCBIfam" id="TIGR00229">
    <property type="entry name" value="sensory_box"/>
    <property type="match status" value="1"/>
</dbReference>
<evidence type="ECO:0000256" key="11">
    <source>
        <dbReference type="ARBA" id="ARBA00023136"/>
    </source>
</evidence>
<feature type="transmembrane region" description="Helical" evidence="14">
    <location>
        <begin position="68"/>
        <end position="88"/>
    </location>
</feature>
<dbReference type="Gene3D" id="1.10.287.130">
    <property type="match status" value="1"/>
</dbReference>
<dbReference type="InterPro" id="IPR001789">
    <property type="entry name" value="Sig_transdc_resp-reg_receiver"/>
</dbReference>
<dbReference type="InterPro" id="IPR036641">
    <property type="entry name" value="HPT_dom_sf"/>
</dbReference>
<keyword evidence="10 14" id="KW-1133">Transmembrane helix</keyword>
<keyword evidence="4 12" id="KW-0597">Phosphoprotein</keyword>
<evidence type="ECO:0000256" key="12">
    <source>
        <dbReference type="PROSITE-ProRule" id="PRU00169"/>
    </source>
</evidence>
<dbReference type="EMBL" id="CP119075">
    <property type="protein sequence ID" value="WED65559.1"/>
    <property type="molecule type" value="Genomic_DNA"/>
</dbReference>
<dbReference type="KEGG" id="slom:PXH66_01680"/>
<keyword evidence="11 14" id="KW-0472">Membrane</keyword>
<dbReference type="CDD" id="cd00082">
    <property type="entry name" value="HisKA"/>
    <property type="match status" value="1"/>
</dbReference>
<feature type="compositionally biased region" description="Basic and acidic residues" evidence="13">
    <location>
        <begin position="1182"/>
        <end position="1191"/>
    </location>
</feature>
<feature type="domain" description="Response regulatory" evidence="16">
    <location>
        <begin position="1056"/>
        <end position="1174"/>
    </location>
</feature>
<dbReference type="InterPro" id="IPR000700">
    <property type="entry name" value="PAS-assoc_C"/>
</dbReference>
<evidence type="ECO:0000256" key="4">
    <source>
        <dbReference type="ARBA" id="ARBA00022553"/>
    </source>
</evidence>
<accession>A0AAE9ZY87</accession>
<comment type="subcellular location">
    <subcellularLocation>
        <location evidence="2">Membrane</location>
    </subcellularLocation>
</comment>
<dbReference type="InterPro" id="IPR003661">
    <property type="entry name" value="HisK_dim/P_dom"/>
</dbReference>
<dbReference type="PRINTS" id="PR00344">
    <property type="entry name" value="BCTRLSENSOR"/>
</dbReference>
<evidence type="ECO:0000256" key="7">
    <source>
        <dbReference type="ARBA" id="ARBA00022741"/>
    </source>
</evidence>
<reference evidence="18" key="1">
    <citation type="submission" date="2023-03" db="EMBL/GenBank/DDBJ databases">
        <title>Lomoglobus Profundus gen. nov., sp. nov., a novel member of the phylum Verrucomicrobia, isolated from deep-marine sediment of South China Sea.</title>
        <authorList>
            <person name="Ahmad T."/>
            <person name="Ishaq S.E."/>
            <person name="Wang F."/>
        </authorList>
    </citation>
    <scope>NUCLEOTIDE SEQUENCE</scope>
    <source>
        <strain evidence="18">LMO-M01</strain>
    </source>
</reference>
<feature type="region of interest" description="Disordered" evidence="13">
    <location>
        <begin position="1172"/>
        <end position="1203"/>
    </location>
</feature>
<dbReference type="InterPro" id="IPR003594">
    <property type="entry name" value="HATPase_dom"/>
</dbReference>
<evidence type="ECO:0000259" key="15">
    <source>
        <dbReference type="PROSITE" id="PS50109"/>
    </source>
</evidence>
<keyword evidence="6 14" id="KW-0812">Transmembrane</keyword>
<feature type="domain" description="Histidine kinase" evidence="15">
    <location>
        <begin position="682"/>
        <end position="900"/>
    </location>
</feature>
<evidence type="ECO:0000313" key="19">
    <source>
        <dbReference type="Proteomes" id="UP001218638"/>
    </source>
</evidence>
<evidence type="ECO:0000256" key="5">
    <source>
        <dbReference type="ARBA" id="ARBA00022679"/>
    </source>
</evidence>
<feature type="transmembrane region" description="Helical" evidence="14">
    <location>
        <begin position="41"/>
        <end position="62"/>
    </location>
</feature>
<keyword evidence="9 18" id="KW-0067">ATP-binding</keyword>
<dbReference type="CDD" id="cd16922">
    <property type="entry name" value="HATPase_EvgS-ArcB-TorS-like"/>
    <property type="match status" value="1"/>
</dbReference>
<evidence type="ECO:0000256" key="10">
    <source>
        <dbReference type="ARBA" id="ARBA00022989"/>
    </source>
</evidence>
<dbReference type="SUPFAM" id="SSF47384">
    <property type="entry name" value="Homodimeric domain of signal transducing histidine kinase"/>
    <property type="match status" value="1"/>
</dbReference>
<dbReference type="FunFam" id="1.10.287.130:FF:000004">
    <property type="entry name" value="Ethylene receptor 1"/>
    <property type="match status" value="1"/>
</dbReference>
<dbReference type="Pfam" id="PF00512">
    <property type="entry name" value="HisKA"/>
    <property type="match status" value="1"/>
</dbReference>
<dbReference type="Pfam" id="PF02518">
    <property type="entry name" value="HATPase_c"/>
    <property type="match status" value="1"/>
</dbReference>
<dbReference type="InterPro" id="IPR004358">
    <property type="entry name" value="Sig_transdc_His_kin-like_C"/>
</dbReference>
<sequence length="1323" mass="147923">MEIHVLARFILLVHAVTATGLAGWYFGLIPRGAYERRFRPLGIYMAIVLCSQFAIWLAFFELSLRPLVPWLIAIGTLLGGITLGWAFLTHRRSVDHRHTWPVISRLCLVAHYTCTFVVGGWLSDSHMPFGSTIATTLAVIALVWMILAQLNRTREHWRFLVGIIFVAAPLTLFTGWVISTLAYRHGIDSYDQRFRDRVIAFANLMSVDERSETLDSSAPTYARFSMQLRSVCASSPTISGAFLLPPEESSDGFIARWRDPVKTPRPLMLSAKVYARIAGDNEPKVARFRDLEDARVWHVAFARVHSALDDQPVAILGLAAPVELINQSIAGSLLFTDVIVFLIALIVYVSLAGYRHGVLRVGQRDTLLDINANLSRRLLDTFAPEDVSQWLINQLREGLNLQHASFWLHSRNKNTRGFRVLAIDSESRDSTLRPWRALTALPPAWTSALEKRQSIEGPLSELGEPIPEITDGPAGRSWVLVENIELHEELYGSIVVVFPERKLMTRGEIRSALRSIANSFAFCLAREERSEHLAAAEERFRTIIETSPDGFWDIDYTQSRSFRSPRWWRMLGHEPPDSDTDPHAHEALIDPDDLIQLQADAIKPGPPGRSFHREEYRAQHRDGSWHWIESDYVQMRTAHGPAERAIGFDRDVTHRHEYEERLRAAADSAARANKAKSEFLATMNHELRTPLNSVIGFATVLDRSTLNPNQREWVTSMRTSAEQLLELISDVLDFSRIEAGRLELDVSNIELRRVTEQSLDHFSSLATEKSIALHYEFTPHDRPVWVLGDALRLRQILTNLVGNAVKFTTSGYVRLRVNPLGLDRWEFTVEDTGPGIPPEQQANLFTRFNQIDASTTRSHGGTGLGLAISRELARAMQGDISFETADNLGAVFKVTVALPPATGQQRRYTDQNVSINRTVWVFDGDAHDMSALENALIQTGTRFRRIGCEEADKLPQDGDGPMHILFPRAYRPDTLAAAQRIATAVAQRTPRPVLIGIQPTQTQLSSPTPFDFELTAPLRRRVLIDVLNGQRPIDDETAPVATKDAPSAPASGKNLRVLVVEDHPVNRELVQTMLKFLGLAPDFAENGAIAVEQLKKKPYDIALVDIQMPVMDGFAVADWVRSSWHNRWSRPKLIAVTANATQRDRERCLSAGLDDYVAKPITLNILSQLIDQAKSPSPNSDDDSRPADSDAAKSPTTGSGSAGNHLVDWANFDSIIAFTNASESPSVLRRIIQTYQADSKTVLDAVEALDPSNHTEARKLLHKLKGSTGSLALMGAVDSIRKLHDPMEAPSPEVRAEMLQNIRRDTVLAVEAVFARYPWLNEG</sequence>
<evidence type="ECO:0000256" key="9">
    <source>
        <dbReference type="ARBA" id="ARBA00022840"/>
    </source>
</evidence>
<protein>
    <recommendedName>
        <fullName evidence="3">histidine kinase</fullName>
        <ecNumber evidence="3">2.7.13.3</ecNumber>
    </recommendedName>
</protein>
<feature type="transmembrane region" description="Helical" evidence="14">
    <location>
        <begin position="6"/>
        <end position="29"/>
    </location>
</feature>
<evidence type="ECO:0000256" key="13">
    <source>
        <dbReference type="SAM" id="MobiDB-lite"/>
    </source>
</evidence>
<evidence type="ECO:0000313" key="18">
    <source>
        <dbReference type="EMBL" id="WED65559.1"/>
    </source>
</evidence>
<evidence type="ECO:0000259" key="17">
    <source>
        <dbReference type="PROSITE" id="PS50113"/>
    </source>
</evidence>
<dbReference type="SMART" id="SM00387">
    <property type="entry name" value="HATPase_c"/>
    <property type="match status" value="1"/>
</dbReference>
<dbReference type="FunFam" id="3.30.565.10:FF:000010">
    <property type="entry name" value="Sensor histidine kinase RcsC"/>
    <property type="match status" value="1"/>
</dbReference>
<dbReference type="RefSeq" id="WP_330928765.1">
    <property type="nucleotide sequence ID" value="NZ_CP119075.1"/>
</dbReference>
<dbReference type="Gene3D" id="3.40.50.2300">
    <property type="match status" value="1"/>
</dbReference>
<feature type="transmembrane region" description="Helical" evidence="14">
    <location>
        <begin position="128"/>
        <end position="147"/>
    </location>
</feature>
<keyword evidence="7" id="KW-0547">Nucleotide-binding</keyword>
<keyword evidence="8" id="KW-0418">Kinase</keyword>
<dbReference type="GO" id="GO:0005886">
    <property type="term" value="C:plasma membrane"/>
    <property type="evidence" value="ECO:0007669"/>
    <property type="project" value="UniProtKB-SubCell"/>
</dbReference>
<comment type="catalytic activity">
    <reaction evidence="1">
        <text>ATP + protein L-histidine = ADP + protein N-phospho-L-histidine.</text>
        <dbReference type="EC" id="2.7.13.3"/>
    </reaction>
</comment>
<dbReference type="InterPro" id="IPR005467">
    <property type="entry name" value="His_kinase_dom"/>
</dbReference>
<dbReference type="InterPro" id="IPR036097">
    <property type="entry name" value="HisK_dim/P_sf"/>
</dbReference>
<dbReference type="Gene3D" id="3.30.565.10">
    <property type="entry name" value="Histidine kinase-like ATPase, C-terminal domain"/>
    <property type="match status" value="1"/>
</dbReference>
<gene>
    <name evidence="18" type="ORF">PXH66_01680</name>
</gene>
<proteinExistence type="predicted"/>
<dbReference type="Pfam" id="PF00072">
    <property type="entry name" value="Response_reg"/>
    <property type="match status" value="1"/>
</dbReference>
<dbReference type="Gene3D" id="3.30.450.20">
    <property type="entry name" value="PAS domain"/>
    <property type="match status" value="1"/>
</dbReference>
<feature type="transmembrane region" description="Helical" evidence="14">
    <location>
        <begin position="100"/>
        <end position="122"/>
    </location>
</feature>
<dbReference type="Gene3D" id="1.20.120.160">
    <property type="entry name" value="HPT domain"/>
    <property type="match status" value="1"/>
</dbReference>
<dbReference type="EC" id="2.7.13.3" evidence="3"/>
<dbReference type="SUPFAM" id="SSF52172">
    <property type="entry name" value="CheY-like"/>
    <property type="match status" value="1"/>
</dbReference>
<dbReference type="SUPFAM" id="SSF55874">
    <property type="entry name" value="ATPase domain of HSP90 chaperone/DNA topoisomerase II/histidine kinase"/>
    <property type="match status" value="1"/>
</dbReference>
<dbReference type="PANTHER" id="PTHR45339">
    <property type="entry name" value="HYBRID SIGNAL TRANSDUCTION HISTIDINE KINASE J"/>
    <property type="match status" value="1"/>
</dbReference>
<evidence type="ECO:0000256" key="6">
    <source>
        <dbReference type="ARBA" id="ARBA00022692"/>
    </source>
</evidence>
<evidence type="ECO:0000256" key="14">
    <source>
        <dbReference type="SAM" id="Phobius"/>
    </source>
</evidence>
<dbReference type="PROSITE" id="PS50109">
    <property type="entry name" value="HIS_KIN"/>
    <property type="match status" value="1"/>
</dbReference>
<evidence type="ECO:0000256" key="3">
    <source>
        <dbReference type="ARBA" id="ARBA00012438"/>
    </source>
</evidence>
<dbReference type="PANTHER" id="PTHR45339:SF5">
    <property type="entry name" value="HISTIDINE KINASE"/>
    <property type="match status" value="1"/>
</dbReference>
<dbReference type="CDD" id="cd17546">
    <property type="entry name" value="REC_hyHK_CKI1_RcsC-like"/>
    <property type="match status" value="1"/>
</dbReference>
<dbReference type="InterPro" id="IPR013655">
    <property type="entry name" value="PAS_fold_3"/>
</dbReference>